<evidence type="ECO:0000256" key="1">
    <source>
        <dbReference type="ARBA" id="ARBA00004141"/>
    </source>
</evidence>
<feature type="domain" description="G-protein coupled receptors family 1 profile" evidence="10">
    <location>
        <begin position="46"/>
        <end position="142"/>
    </location>
</feature>
<evidence type="ECO:0000313" key="11">
    <source>
        <dbReference type="EMBL" id="NXL96155.1"/>
    </source>
</evidence>
<gene>
    <name evidence="11" type="primary">Mas1_2</name>
    <name evidence="11" type="ORF">ALELAT_R15068</name>
</gene>
<feature type="transmembrane region" description="Helical" evidence="9">
    <location>
        <begin position="81"/>
        <end position="105"/>
    </location>
</feature>
<protein>
    <submittedName>
        <fullName evidence="11">MAS protein</fullName>
    </submittedName>
</protein>
<evidence type="ECO:0000256" key="8">
    <source>
        <dbReference type="RuleBase" id="RU000688"/>
    </source>
</evidence>
<evidence type="ECO:0000256" key="4">
    <source>
        <dbReference type="ARBA" id="ARBA00023040"/>
    </source>
</evidence>
<dbReference type="Proteomes" id="UP000562322">
    <property type="component" value="Unassembled WGS sequence"/>
</dbReference>
<dbReference type="PANTHER" id="PTHR11334:SF69">
    <property type="entry name" value="G-PROTEIN COUPLED RECEPTORS FAMILY 1 PROFILE DOMAIN-CONTAINING PROTEIN"/>
    <property type="match status" value="1"/>
</dbReference>
<keyword evidence="3 9" id="KW-1133">Transmembrane helix</keyword>
<dbReference type="Gene3D" id="1.20.1070.10">
    <property type="entry name" value="Rhodopsin 7-helix transmembrane proteins"/>
    <property type="match status" value="1"/>
</dbReference>
<comment type="caution">
    <text evidence="11">The sequence shown here is derived from an EMBL/GenBank/DDBJ whole genome shotgun (WGS) entry which is preliminary data.</text>
</comment>
<keyword evidence="4 8" id="KW-0297">G-protein coupled receptor</keyword>
<accession>A0A7L0WXC8</accession>
<comment type="similarity">
    <text evidence="8">Belongs to the G-protein coupled receptor 1 family.</text>
</comment>
<dbReference type="InterPro" id="IPR026234">
    <property type="entry name" value="MRGPCRFAMILY"/>
</dbReference>
<evidence type="ECO:0000256" key="2">
    <source>
        <dbReference type="ARBA" id="ARBA00022692"/>
    </source>
</evidence>
<evidence type="ECO:0000256" key="7">
    <source>
        <dbReference type="ARBA" id="ARBA00023224"/>
    </source>
</evidence>
<dbReference type="OrthoDB" id="9896011at2759"/>
<feature type="non-terminal residue" evidence="11">
    <location>
        <position position="142"/>
    </location>
</feature>
<keyword evidence="2 8" id="KW-0812">Transmembrane</keyword>
<feature type="non-terminal residue" evidence="11">
    <location>
        <position position="1"/>
    </location>
</feature>
<dbReference type="PROSITE" id="PS00237">
    <property type="entry name" value="G_PROTEIN_RECEP_F1_1"/>
    <property type="match status" value="1"/>
</dbReference>
<comment type="subcellular location">
    <subcellularLocation>
        <location evidence="1">Membrane</location>
        <topology evidence="1">Multi-pass membrane protein</topology>
    </subcellularLocation>
</comment>
<evidence type="ECO:0000256" key="5">
    <source>
        <dbReference type="ARBA" id="ARBA00023136"/>
    </source>
</evidence>
<dbReference type="EMBL" id="VXAV01033506">
    <property type="protein sequence ID" value="NXL96155.1"/>
    <property type="molecule type" value="Genomic_DNA"/>
</dbReference>
<keyword evidence="5 9" id="KW-0472">Membrane</keyword>
<evidence type="ECO:0000256" key="6">
    <source>
        <dbReference type="ARBA" id="ARBA00023170"/>
    </source>
</evidence>
<dbReference type="InterPro" id="IPR000276">
    <property type="entry name" value="GPCR_Rhodpsn"/>
</dbReference>
<organism evidence="11 12">
    <name type="scientific">Alectura lathami</name>
    <name type="common">Australian brush turkey</name>
    <dbReference type="NCBI Taxonomy" id="81907"/>
    <lineage>
        <taxon>Eukaryota</taxon>
        <taxon>Metazoa</taxon>
        <taxon>Chordata</taxon>
        <taxon>Craniata</taxon>
        <taxon>Vertebrata</taxon>
        <taxon>Euteleostomi</taxon>
        <taxon>Archelosauria</taxon>
        <taxon>Archosauria</taxon>
        <taxon>Dinosauria</taxon>
        <taxon>Saurischia</taxon>
        <taxon>Theropoda</taxon>
        <taxon>Coelurosauria</taxon>
        <taxon>Aves</taxon>
        <taxon>Neognathae</taxon>
        <taxon>Galloanserae</taxon>
        <taxon>Galliformes</taxon>
        <taxon>Megapodiidae</taxon>
        <taxon>Alectura</taxon>
    </lineage>
</organism>
<dbReference type="SUPFAM" id="SSF81321">
    <property type="entry name" value="Family A G protein-coupled receptor-like"/>
    <property type="match status" value="1"/>
</dbReference>
<reference evidence="11 12" key="1">
    <citation type="submission" date="2019-09" db="EMBL/GenBank/DDBJ databases">
        <title>Bird 10,000 Genomes (B10K) Project - Family phase.</title>
        <authorList>
            <person name="Zhang G."/>
        </authorList>
    </citation>
    <scope>NUCLEOTIDE SEQUENCE [LARGE SCALE GENOMIC DNA]</scope>
    <source>
        <strain evidence="11">B10K-DU-001-39</strain>
        <tissue evidence="11">Muscle</tissue>
    </source>
</reference>
<evidence type="ECO:0000256" key="9">
    <source>
        <dbReference type="SAM" id="Phobius"/>
    </source>
</evidence>
<dbReference type="PROSITE" id="PS50262">
    <property type="entry name" value="G_PROTEIN_RECEP_F1_2"/>
    <property type="match status" value="1"/>
</dbReference>
<feature type="transmembrane region" description="Helical" evidence="9">
    <location>
        <begin position="111"/>
        <end position="133"/>
    </location>
</feature>
<keyword evidence="7 8" id="KW-0807">Transducer</keyword>
<evidence type="ECO:0000256" key="3">
    <source>
        <dbReference type="ARBA" id="ARBA00022989"/>
    </source>
</evidence>
<name>A0A7L0WXC8_ALELA</name>
<dbReference type="InterPro" id="IPR017452">
    <property type="entry name" value="GPCR_Rhodpsn_7TM"/>
</dbReference>
<evidence type="ECO:0000259" key="10">
    <source>
        <dbReference type="PROSITE" id="PS50262"/>
    </source>
</evidence>
<keyword evidence="6 8" id="KW-0675">Receptor</keyword>
<dbReference type="GO" id="GO:0004930">
    <property type="term" value="F:G protein-coupled receptor activity"/>
    <property type="evidence" value="ECO:0007669"/>
    <property type="project" value="UniProtKB-KW"/>
</dbReference>
<dbReference type="GO" id="GO:0005886">
    <property type="term" value="C:plasma membrane"/>
    <property type="evidence" value="ECO:0007669"/>
    <property type="project" value="TreeGrafter"/>
</dbReference>
<dbReference type="PANTHER" id="PTHR11334">
    <property type="entry name" value="MAS-RELATED G-PROTEIN COUPLED RECEPTOR"/>
    <property type="match status" value="1"/>
</dbReference>
<sequence length="142" mass="15822">ETNSTDLLLNDTISGYTNSFENTTDECFTLPYTSKVLIGVCMGISSCGLVANVIVMQFLLFHMKNPFTVYILNLAVADFSLLFLLFLLMVVILSLTICSLFDHIILPFLELHYAVGFLCHFFELSSLGLLTAISVERCVSVF</sequence>
<dbReference type="PRINTS" id="PR00237">
    <property type="entry name" value="GPCRRHODOPSN"/>
</dbReference>
<dbReference type="AlphaFoldDB" id="A0A7L0WXC8"/>
<keyword evidence="12" id="KW-1185">Reference proteome</keyword>
<evidence type="ECO:0000313" key="12">
    <source>
        <dbReference type="Proteomes" id="UP000562322"/>
    </source>
</evidence>
<feature type="transmembrane region" description="Helical" evidence="9">
    <location>
        <begin position="36"/>
        <end position="60"/>
    </location>
</feature>
<proteinExistence type="inferred from homology"/>